<protein>
    <submittedName>
        <fullName evidence="9">Uncharacterized protein</fullName>
    </submittedName>
</protein>
<dbReference type="EMBL" id="JYKN01000322">
    <property type="protein sequence ID" value="KKK24817.1"/>
    <property type="molecule type" value="Genomic_DNA"/>
</dbReference>
<feature type="domain" description="HTH myb-type" evidence="8">
    <location>
        <begin position="114"/>
        <end position="162"/>
    </location>
</feature>
<comment type="caution">
    <text evidence="9">The sequence shown here is derived from an EMBL/GenBank/DDBJ whole genome shotgun (WGS) entry which is preliminary data.</text>
</comment>
<feature type="domain" description="Myb-like" evidence="6">
    <location>
        <begin position="61"/>
        <end position="106"/>
    </location>
</feature>
<dbReference type="Proteomes" id="UP000034947">
    <property type="component" value="Unassembled WGS sequence"/>
</dbReference>
<dbReference type="InterPro" id="IPR051575">
    <property type="entry name" value="Myb-like_DNA-bd"/>
</dbReference>
<keyword evidence="1" id="KW-0805">Transcription regulation</keyword>
<dbReference type="GO" id="GO:0001006">
    <property type="term" value="F:RNA polymerase III type 3 promoter sequence-specific DNA binding"/>
    <property type="evidence" value="ECO:0007669"/>
    <property type="project" value="TreeGrafter"/>
</dbReference>
<feature type="domain" description="SANT" evidence="7">
    <location>
        <begin position="59"/>
        <end position="98"/>
    </location>
</feature>
<dbReference type="PANTHER" id="PTHR46621:SF1">
    <property type="entry name" value="SNRNA-ACTIVATING PROTEIN COMPLEX SUBUNIT 4"/>
    <property type="match status" value="1"/>
</dbReference>
<keyword evidence="10" id="KW-1185">Reference proteome</keyword>
<dbReference type="InterPro" id="IPR017884">
    <property type="entry name" value="SANT_dom"/>
</dbReference>
<dbReference type="VEuPathDB" id="FungiDB:P175DRAFT_0502564"/>
<dbReference type="Pfam" id="PF00249">
    <property type="entry name" value="Myb_DNA-binding"/>
    <property type="match status" value="3"/>
</dbReference>
<feature type="compositionally biased region" description="Polar residues" evidence="5">
    <location>
        <begin position="244"/>
        <end position="255"/>
    </location>
</feature>
<sequence length="427" mass="47838">MRRIRSNWTPREDAILRDLVHKELENSRPLLWRELAKHLPGRSNKDCRRRWWNSLAGGTVKGPWSHEEHTRLIEGVCKHGTNWDQVAAVVGSRRAEQCSIRWAEVSTSDCNYPTWTTQEDERLLHAVLSYGTDWSTIAASHKPQRTIIALENRYLQLRLRHQNLNAHEKYSLTQLPATVSPERLTSKNGKNCIPPNKLDSQCIITEDEGRPADENEETDARKSQGNYVQAKGEVKPLRKRRDSNCPSGTDMSSLSPDEMLRNIPSPESSPGSKRQLSCGSQPWMDDMMGQMISGETVSPVYFGEGFFGATPQGSEEDTSMSFGVHDDDEDEQSQELKRALFPECEMPDSFSPTPGYLLTPGGSLSWMDGTTLSHQSSIKGTTMDMDVSESLLYQVSIDLSCTADQLSNIMTRLASTGSAVNVKIDTC</sequence>
<dbReference type="SMART" id="SM00717">
    <property type="entry name" value="SANT"/>
    <property type="match status" value="3"/>
</dbReference>
<keyword evidence="3" id="KW-0804">Transcription</keyword>
<dbReference type="PROSITE" id="PS51293">
    <property type="entry name" value="SANT"/>
    <property type="match status" value="1"/>
</dbReference>
<feature type="domain" description="HTH myb-type" evidence="8">
    <location>
        <begin position="60"/>
        <end position="110"/>
    </location>
</feature>
<dbReference type="OrthoDB" id="2143914at2759"/>
<keyword evidence="2" id="KW-0238">DNA-binding</keyword>
<feature type="compositionally biased region" description="Basic and acidic residues" evidence="5">
    <location>
        <begin position="208"/>
        <end position="222"/>
    </location>
</feature>
<dbReference type="SUPFAM" id="SSF46689">
    <property type="entry name" value="Homeodomain-like"/>
    <property type="match status" value="2"/>
</dbReference>
<dbReference type="VEuPathDB" id="FungiDB:P175DRAFT_0404613"/>
<accession>A0A0F8XMS3</accession>
<dbReference type="GO" id="GO:0042796">
    <property type="term" value="P:snRNA transcription by RNA polymerase III"/>
    <property type="evidence" value="ECO:0007669"/>
    <property type="project" value="TreeGrafter"/>
</dbReference>
<dbReference type="InterPro" id="IPR009057">
    <property type="entry name" value="Homeodomain-like_sf"/>
</dbReference>
<evidence type="ECO:0000256" key="3">
    <source>
        <dbReference type="ARBA" id="ARBA00023163"/>
    </source>
</evidence>
<dbReference type="PROSITE" id="PS50090">
    <property type="entry name" value="MYB_LIKE"/>
    <property type="match status" value="3"/>
</dbReference>
<reference evidence="9 10" key="1">
    <citation type="submission" date="2015-02" db="EMBL/GenBank/DDBJ databases">
        <title>Draft Genome Sequences of Two Closely-Related Aflatoxigenic Aspergillus Species Obtained from the Cote d'Ivoire.</title>
        <authorList>
            <person name="Moore G.G."/>
            <person name="Beltz S.B."/>
            <person name="Mack B.M."/>
        </authorList>
    </citation>
    <scope>NUCLEOTIDE SEQUENCE [LARGE SCALE GENOMIC DNA]</scope>
    <source>
        <strain evidence="9 10">SRRC1432</strain>
    </source>
</reference>
<gene>
    <name evidence="9" type="ORF">AOCH_000265</name>
</gene>
<dbReference type="GO" id="GO:0019185">
    <property type="term" value="C:snRNA-activating protein complex"/>
    <property type="evidence" value="ECO:0007669"/>
    <property type="project" value="TreeGrafter"/>
</dbReference>
<evidence type="ECO:0000256" key="5">
    <source>
        <dbReference type="SAM" id="MobiDB-lite"/>
    </source>
</evidence>
<dbReference type="PROSITE" id="PS51294">
    <property type="entry name" value="HTH_MYB"/>
    <property type="match status" value="3"/>
</dbReference>
<feature type="domain" description="Myb-like" evidence="6">
    <location>
        <begin position="1"/>
        <end position="55"/>
    </location>
</feature>
<evidence type="ECO:0000256" key="4">
    <source>
        <dbReference type="ARBA" id="ARBA00023242"/>
    </source>
</evidence>
<dbReference type="GO" id="GO:0000978">
    <property type="term" value="F:RNA polymerase II cis-regulatory region sequence-specific DNA binding"/>
    <property type="evidence" value="ECO:0007669"/>
    <property type="project" value="TreeGrafter"/>
</dbReference>
<evidence type="ECO:0000259" key="6">
    <source>
        <dbReference type="PROSITE" id="PS50090"/>
    </source>
</evidence>
<name>A0A0F8XMS3_9EURO</name>
<dbReference type="Gene3D" id="1.10.10.60">
    <property type="entry name" value="Homeodomain-like"/>
    <property type="match status" value="3"/>
</dbReference>
<evidence type="ECO:0000313" key="10">
    <source>
        <dbReference type="Proteomes" id="UP000034947"/>
    </source>
</evidence>
<dbReference type="PANTHER" id="PTHR46621">
    <property type="entry name" value="SNRNA-ACTIVATING PROTEIN COMPLEX SUBUNIT 4"/>
    <property type="match status" value="1"/>
</dbReference>
<dbReference type="InterPro" id="IPR017930">
    <property type="entry name" value="Myb_dom"/>
</dbReference>
<dbReference type="GO" id="GO:0042795">
    <property type="term" value="P:snRNA transcription by RNA polymerase II"/>
    <property type="evidence" value="ECO:0007669"/>
    <property type="project" value="TreeGrafter"/>
</dbReference>
<keyword evidence="4" id="KW-0539">Nucleus</keyword>
<evidence type="ECO:0000256" key="1">
    <source>
        <dbReference type="ARBA" id="ARBA00023015"/>
    </source>
</evidence>
<evidence type="ECO:0000256" key="2">
    <source>
        <dbReference type="ARBA" id="ARBA00023125"/>
    </source>
</evidence>
<dbReference type="InterPro" id="IPR001005">
    <property type="entry name" value="SANT/Myb"/>
</dbReference>
<feature type="domain" description="HTH myb-type" evidence="8">
    <location>
        <begin position="1"/>
        <end position="59"/>
    </location>
</feature>
<feature type="domain" description="Myb-like" evidence="6">
    <location>
        <begin position="115"/>
        <end position="158"/>
    </location>
</feature>
<evidence type="ECO:0000259" key="8">
    <source>
        <dbReference type="PROSITE" id="PS51294"/>
    </source>
</evidence>
<dbReference type="AlphaFoldDB" id="A0A0F8XMS3"/>
<proteinExistence type="predicted"/>
<organism evidence="9 10">
    <name type="scientific">Aspergillus ochraceoroseus</name>
    <dbReference type="NCBI Taxonomy" id="138278"/>
    <lineage>
        <taxon>Eukaryota</taxon>
        <taxon>Fungi</taxon>
        <taxon>Dikarya</taxon>
        <taxon>Ascomycota</taxon>
        <taxon>Pezizomycotina</taxon>
        <taxon>Eurotiomycetes</taxon>
        <taxon>Eurotiomycetidae</taxon>
        <taxon>Eurotiales</taxon>
        <taxon>Aspergillaceae</taxon>
        <taxon>Aspergillus</taxon>
        <taxon>Aspergillus subgen. Nidulantes</taxon>
    </lineage>
</organism>
<dbReference type="CDD" id="cd00167">
    <property type="entry name" value="SANT"/>
    <property type="match status" value="3"/>
</dbReference>
<evidence type="ECO:0000313" key="9">
    <source>
        <dbReference type="EMBL" id="KKK24817.1"/>
    </source>
</evidence>
<feature type="region of interest" description="Disordered" evidence="5">
    <location>
        <begin position="208"/>
        <end position="279"/>
    </location>
</feature>
<feature type="compositionally biased region" description="Polar residues" evidence="5">
    <location>
        <begin position="265"/>
        <end position="279"/>
    </location>
</feature>
<evidence type="ECO:0000259" key="7">
    <source>
        <dbReference type="PROSITE" id="PS51293"/>
    </source>
</evidence>